<dbReference type="AlphaFoldDB" id="A0A8S1QR30"/>
<name>A0A8S1QR30_9CILI</name>
<organism evidence="1 2">
    <name type="scientific">Paramecium sonneborni</name>
    <dbReference type="NCBI Taxonomy" id="65129"/>
    <lineage>
        <taxon>Eukaryota</taxon>
        <taxon>Sar</taxon>
        <taxon>Alveolata</taxon>
        <taxon>Ciliophora</taxon>
        <taxon>Intramacronucleata</taxon>
        <taxon>Oligohymenophorea</taxon>
        <taxon>Peniculida</taxon>
        <taxon>Parameciidae</taxon>
        <taxon>Paramecium</taxon>
    </lineage>
</organism>
<evidence type="ECO:0000313" key="1">
    <source>
        <dbReference type="EMBL" id="CAD8117572.1"/>
    </source>
</evidence>
<accession>A0A8S1QR30</accession>
<sequence>MINLFSVQPSYLFKGRKPQKWNYECILVKQLTGMQKLKSTLVKYVNQARTEVSMFEYNFLFL</sequence>
<evidence type="ECO:0000313" key="2">
    <source>
        <dbReference type="Proteomes" id="UP000692954"/>
    </source>
</evidence>
<proteinExistence type="predicted"/>
<protein>
    <submittedName>
        <fullName evidence="1">Uncharacterized protein</fullName>
    </submittedName>
</protein>
<reference evidence="1" key="1">
    <citation type="submission" date="2021-01" db="EMBL/GenBank/DDBJ databases">
        <authorList>
            <consortium name="Genoscope - CEA"/>
            <person name="William W."/>
        </authorList>
    </citation>
    <scope>NUCLEOTIDE SEQUENCE</scope>
</reference>
<dbReference type="EMBL" id="CAJJDN010000114">
    <property type="protein sequence ID" value="CAD8117572.1"/>
    <property type="molecule type" value="Genomic_DNA"/>
</dbReference>
<gene>
    <name evidence="1" type="ORF">PSON_ATCC_30995.1.T1140083</name>
</gene>
<comment type="caution">
    <text evidence="1">The sequence shown here is derived from an EMBL/GenBank/DDBJ whole genome shotgun (WGS) entry which is preliminary data.</text>
</comment>
<keyword evidence="2" id="KW-1185">Reference proteome</keyword>
<dbReference type="Proteomes" id="UP000692954">
    <property type="component" value="Unassembled WGS sequence"/>
</dbReference>